<reference evidence="3 4" key="1">
    <citation type="submission" date="2019-11" db="EMBL/GenBank/DDBJ databases">
        <authorList>
            <person name="Brisse S."/>
        </authorList>
    </citation>
    <scope>NUCLEOTIDE SEQUENCE [LARGE SCALE GENOMIC DNA]</scope>
    <source>
        <strain evidence="3">FRC0190</strain>
    </source>
</reference>
<keyword evidence="2" id="KW-0812">Transmembrane</keyword>
<feature type="transmembrane region" description="Helical" evidence="2">
    <location>
        <begin position="209"/>
        <end position="233"/>
    </location>
</feature>
<keyword evidence="2" id="KW-0472">Membrane</keyword>
<gene>
    <name evidence="3" type="ORF">FRC0190_02205</name>
</gene>
<dbReference type="RefSeq" id="WP_155874312.1">
    <property type="nucleotide sequence ID" value="NZ_LR738855.1"/>
</dbReference>
<protein>
    <submittedName>
        <fullName evidence="3">Uncharacterized protein</fullName>
    </submittedName>
</protein>
<feature type="region of interest" description="Disordered" evidence="1">
    <location>
        <begin position="473"/>
        <end position="492"/>
    </location>
</feature>
<dbReference type="AlphaFoldDB" id="A0A6I8MEX9"/>
<feature type="compositionally biased region" description="Low complexity" evidence="1">
    <location>
        <begin position="473"/>
        <end position="483"/>
    </location>
</feature>
<evidence type="ECO:0000256" key="1">
    <source>
        <dbReference type="SAM" id="MobiDB-lite"/>
    </source>
</evidence>
<dbReference type="KEGG" id="crf:FRC0190_02205"/>
<keyword evidence="2" id="KW-1133">Transmembrane helix</keyword>
<accession>A0A6I8MEX9</accession>
<name>A0A6I8MEX9_9CORY</name>
<evidence type="ECO:0000313" key="3">
    <source>
        <dbReference type="EMBL" id="VZH86286.1"/>
    </source>
</evidence>
<dbReference type="Gene3D" id="3.10.310.50">
    <property type="match status" value="1"/>
</dbReference>
<dbReference type="EMBL" id="LR738855">
    <property type="protein sequence ID" value="VZH86286.1"/>
    <property type="molecule type" value="Genomic_DNA"/>
</dbReference>
<organism evidence="3 4">
    <name type="scientific">Corynebacterium rouxii</name>
    <dbReference type="NCBI Taxonomy" id="2719119"/>
    <lineage>
        <taxon>Bacteria</taxon>
        <taxon>Bacillati</taxon>
        <taxon>Actinomycetota</taxon>
        <taxon>Actinomycetes</taxon>
        <taxon>Mycobacteriales</taxon>
        <taxon>Corynebacteriaceae</taxon>
        <taxon>Corynebacterium</taxon>
    </lineage>
</organism>
<evidence type="ECO:0000313" key="4">
    <source>
        <dbReference type="Proteomes" id="UP000423525"/>
    </source>
</evidence>
<evidence type="ECO:0000256" key="2">
    <source>
        <dbReference type="SAM" id="Phobius"/>
    </source>
</evidence>
<sequence>MTDQSAIKPSVGTIVTSTALATLLAGGVAAGAVAMTIPNPQRENYIVSNQEQYLPSHSVAVEIHDRDGVLNAEDQRRLLSNTDNIEVAQVVKQVHYIVFRTNDENVNDTVENYLRDQRPDLIGKDYFTDGVLIVGVGLDPRQAFIFAGNDVADAFDLRESAHLEQSLDAIKPGVRDGNIPAGLSNGLRTAVDVHALEEQQYNSAVDERMTALVGGGLGAASGGFGIAGIVGIMRRRKSRIVAQARDNMDVVSREYGELAQRLDAIDIRAHSLSSPLVDATLRNQWADVRDRFLRIHDSVDTLGNLATDSDYYSKSHEISTARETAEQISYAESNIDTLFRLENGDAVIRVREADALYKDMLEALGEIKISALSREVERLKDELLALKATPESPQFLDRYATILTSYQTVLEQVRKQQFSDVKESTATTLAAPAIYESGYRPGYGMNNFVPFWIMSTWHTDNIAAQEAASASSSSANTSFSSGFSGAGGSSSF</sequence>
<proteinExistence type="predicted"/>
<dbReference type="Proteomes" id="UP000423525">
    <property type="component" value="Chromosome"/>
</dbReference>